<feature type="compositionally biased region" description="Basic and acidic residues" evidence="1">
    <location>
        <begin position="53"/>
        <end position="87"/>
    </location>
</feature>
<protein>
    <submittedName>
        <fullName evidence="3">DUF3043 domain-containing protein</fullName>
    </submittedName>
</protein>
<dbReference type="InterPro" id="IPR021403">
    <property type="entry name" value="DUF3043"/>
</dbReference>
<comment type="caution">
    <text evidence="3">The sequence shown here is derived from an EMBL/GenBank/DDBJ whole genome shotgun (WGS) entry which is preliminary data.</text>
</comment>
<dbReference type="AlphaFoldDB" id="A0A941IKA8"/>
<keyword evidence="2" id="KW-0472">Membrane</keyword>
<reference evidence="3" key="1">
    <citation type="submission" date="2021-04" db="EMBL/GenBank/DDBJ databases">
        <title>Genome based classification of Actinospica acidithermotolerans sp. nov., an actinobacterium isolated from an Indonesian hot spring.</title>
        <authorList>
            <person name="Kusuma A.B."/>
            <person name="Putra K.E."/>
            <person name="Nafisah S."/>
            <person name="Loh J."/>
            <person name="Nouioui I."/>
            <person name="Goodfellow M."/>
        </authorList>
    </citation>
    <scope>NUCLEOTIDE SEQUENCE</scope>
    <source>
        <strain evidence="3">MGRD01-02</strain>
    </source>
</reference>
<proteinExistence type="predicted"/>
<keyword evidence="2" id="KW-1133">Transmembrane helix</keyword>
<accession>A0A941IKA8</accession>
<keyword evidence="4" id="KW-1185">Reference proteome</keyword>
<evidence type="ECO:0000313" key="3">
    <source>
        <dbReference type="EMBL" id="MBR7826541.1"/>
    </source>
</evidence>
<name>A0A941IKA8_9ACTN</name>
<dbReference type="EMBL" id="JAGSOH010000018">
    <property type="protein sequence ID" value="MBR7826541.1"/>
    <property type="molecule type" value="Genomic_DNA"/>
</dbReference>
<dbReference type="Proteomes" id="UP000676325">
    <property type="component" value="Unassembled WGS sequence"/>
</dbReference>
<gene>
    <name evidence="3" type="ORF">KDK95_09520</name>
</gene>
<organism evidence="3 4">
    <name type="scientific">Actinospica acidithermotolerans</name>
    <dbReference type="NCBI Taxonomy" id="2828514"/>
    <lineage>
        <taxon>Bacteria</taxon>
        <taxon>Bacillati</taxon>
        <taxon>Actinomycetota</taxon>
        <taxon>Actinomycetes</taxon>
        <taxon>Catenulisporales</taxon>
        <taxon>Actinospicaceae</taxon>
        <taxon>Actinospica</taxon>
    </lineage>
</organism>
<feature type="transmembrane region" description="Helical" evidence="2">
    <location>
        <begin position="128"/>
        <end position="149"/>
    </location>
</feature>
<dbReference type="RefSeq" id="WP_212517684.1">
    <property type="nucleotide sequence ID" value="NZ_JAGSOH010000018.1"/>
</dbReference>
<sequence>MFRRNSSKQVADATPADVIPAEPVASGKGRPTPTRKEAEAARKLRLGALPADPKARRAAEREANRLSYDRSRQALRNGDESHYPARDRGPAKAFVRDYVDGRLRLLELLMPLVVLCWATLLMRNTSIYIYSSFVMEVVVVLGIVLGVLLGRRVKKQVTLQYDAEQARGVAFYAFSRAVMPRFLRQPKPRVTMRGEPKIR</sequence>
<dbReference type="Pfam" id="PF11241">
    <property type="entry name" value="DUF3043"/>
    <property type="match status" value="1"/>
</dbReference>
<keyword evidence="2" id="KW-0812">Transmembrane</keyword>
<feature type="region of interest" description="Disordered" evidence="1">
    <location>
        <begin position="1"/>
        <end position="87"/>
    </location>
</feature>
<evidence type="ECO:0000256" key="1">
    <source>
        <dbReference type="SAM" id="MobiDB-lite"/>
    </source>
</evidence>
<feature type="transmembrane region" description="Helical" evidence="2">
    <location>
        <begin position="105"/>
        <end position="122"/>
    </location>
</feature>
<evidence type="ECO:0000256" key="2">
    <source>
        <dbReference type="SAM" id="Phobius"/>
    </source>
</evidence>
<evidence type="ECO:0000313" key="4">
    <source>
        <dbReference type="Proteomes" id="UP000676325"/>
    </source>
</evidence>